<organism evidence="2 3">
    <name type="scientific">Pleurodeles waltl</name>
    <name type="common">Iberian ribbed newt</name>
    <dbReference type="NCBI Taxonomy" id="8319"/>
    <lineage>
        <taxon>Eukaryota</taxon>
        <taxon>Metazoa</taxon>
        <taxon>Chordata</taxon>
        <taxon>Craniata</taxon>
        <taxon>Vertebrata</taxon>
        <taxon>Euteleostomi</taxon>
        <taxon>Amphibia</taxon>
        <taxon>Batrachia</taxon>
        <taxon>Caudata</taxon>
        <taxon>Salamandroidea</taxon>
        <taxon>Salamandridae</taxon>
        <taxon>Pleurodelinae</taxon>
        <taxon>Pleurodeles</taxon>
    </lineage>
</organism>
<evidence type="ECO:0000313" key="2">
    <source>
        <dbReference type="EMBL" id="KAJ1126238.1"/>
    </source>
</evidence>
<evidence type="ECO:0000256" key="1">
    <source>
        <dbReference type="SAM" id="MobiDB-lite"/>
    </source>
</evidence>
<feature type="compositionally biased region" description="Basic and acidic residues" evidence="1">
    <location>
        <begin position="18"/>
        <end position="28"/>
    </location>
</feature>
<feature type="region of interest" description="Disordered" evidence="1">
    <location>
        <begin position="1"/>
        <end position="109"/>
    </location>
</feature>
<keyword evidence="3" id="KW-1185">Reference proteome</keyword>
<evidence type="ECO:0000313" key="3">
    <source>
        <dbReference type="Proteomes" id="UP001066276"/>
    </source>
</evidence>
<name>A0AAV7PKF1_PLEWA</name>
<dbReference type="AlphaFoldDB" id="A0AAV7PKF1"/>
<proteinExistence type="predicted"/>
<feature type="compositionally biased region" description="Polar residues" evidence="1">
    <location>
        <begin position="1"/>
        <end position="16"/>
    </location>
</feature>
<accession>A0AAV7PKF1</accession>
<dbReference type="EMBL" id="JANPWB010000011">
    <property type="protein sequence ID" value="KAJ1126238.1"/>
    <property type="molecule type" value="Genomic_DNA"/>
</dbReference>
<protein>
    <submittedName>
        <fullName evidence="2">Uncharacterized protein</fullName>
    </submittedName>
</protein>
<feature type="compositionally biased region" description="Basic and acidic residues" evidence="1">
    <location>
        <begin position="44"/>
        <end position="54"/>
    </location>
</feature>
<reference evidence="2" key="1">
    <citation type="journal article" date="2022" name="bioRxiv">
        <title>Sequencing and chromosome-scale assembly of the giantPleurodeles waltlgenome.</title>
        <authorList>
            <person name="Brown T."/>
            <person name="Elewa A."/>
            <person name="Iarovenko S."/>
            <person name="Subramanian E."/>
            <person name="Araus A.J."/>
            <person name="Petzold A."/>
            <person name="Susuki M."/>
            <person name="Suzuki K.-i.T."/>
            <person name="Hayashi T."/>
            <person name="Toyoda A."/>
            <person name="Oliveira C."/>
            <person name="Osipova E."/>
            <person name="Leigh N.D."/>
            <person name="Simon A."/>
            <person name="Yun M.H."/>
        </authorList>
    </citation>
    <scope>NUCLEOTIDE SEQUENCE</scope>
    <source>
        <strain evidence="2">20211129_DDA</strain>
        <tissue evidence="2">Liver</tissue>
    </source>
</reference>
<comment type="caution">
    <text evidence="2">The sequence shown here is derived from an EMBL/GenBank/DDBJ whole genome shotgun (WGS) entry which is preliminary data.</text>
</comment>
<dbReference type="Proteomes" id="UP001066276">
    <property type="component" value="Chromosome 7"/>
</dbReference>
<sequence length="109" mass="12054">MHPANSTFVRLSSSARRQAPDRAGRRPDSVCPLEDQPGARWGQRHPESPLDRGASDPIPPFAALTSAGPMPDREAAALRDPPWPADCRESRGEEEVREELPRQTQPQSH</sequence>
<feature type="compositionally biased region" description="Basic and acidic residues" evidence="1">
    <location>
        <begin position="86"/>
        <end position="101"/>
    </location>
</feature>
<gene>
    <name evidence="2" type="ORF">NDU88_004646</name>
</gene>